<feature type="region of interest" description="Disordered" evidence="1">
    <location>
        <begin position="1"/>
        <end position="29"/>
    </location>
</feature>
<evidence type="ECO:0000256" key="1">
    <source>
        <dbReference type="SAM" id="MobiDB-lite"/>
    </source>
</evidence>
<accession>A0A914I791</accession>
<organism evidence="2 3">
    <name type="scientific">Globodera rostochiensis</name>
    <name type="common">Golden nematode worm</name>
    <name type="synonym">Heterodera rostochiensis</name>
    <dbReference type="NCBI Taxonomy" id="31243"/>
    <lineage>
        <taxon>Eukaryota</taxon>
        <taxon>Metazoa</taxon>
        <taxon>Ecdysozoa</taxon>
        <taxon>Nematoda</taxon>
        <taxon>Chromadorea</taxon>
        <taxon>Rhabditida</taxon>
        <taxon>Tylenchina</taxon>
        <taxon>Tylenchomorpha</taxon>
        <taxon>Tylenchoidea</taxon>
        <taxon>Heteroderidae</taxon>
        <taxon>Heteroderinae</taxon>
        <taxon>Globodera</taxon>
    </lineage>
</organism>
<reference evidence="3" key="1">
    <citation type="submission" date="2022-11" db="UniProtKB">
        <authorList>
            <consortium name="WormBaseParasite"/>
        </authorList>
    </citation>
    <scope>IDENTIFICATION</scope>
</reference>
<dbReference type="PANTHER" id="PTHR48465:SF1">
    <property type="entry name" value="PROTEIN SSUH2 HOMOLOG"/>
    <property type="match status" value="1"/>
</dbReference>
<dbReference type="Proteomes" id="UP000887572">
    <property type="component" value="Unplaced"/>
</dbReference>
<evidence type="ECO:0000313" key="3">
    <source>
        <dbReference type="WBParaSite" id="Gr19_v10_g7272.t1"/>
    </source>
</evidence>
<protein>
    <submittedName>
        <fullName evidence="3">Uncharacterized protein</fullName>
    </submittedName>
</protein>
<proteinExistence type="predicted"/>
<evidence type="ECO:0000313" key="2">
    <source>
        <dbReference type="Proteomes" id="UP000887572"/>
    </source>
</evidence>
<keyword evidence="2" id="KW-1185">Reference proteome</keyword>
<dbReference type="InterPro" id="IPR052789">
    <property type="entry name" value="SSUH2_homolog"/>
</dbReference>
<sequence>MSLAVKASKSLAEQPRHIQQRGYSAHSGADSIENASSASVAGGALFSYAPVPLPKIGGRNARQQLDIQNLADEAHSVTSLKNGTEFDAVGKISEDEIRKSLLVEAKRRKFWNAKTIDKMDFQEIIQCFCYHYVLESFTETRSVAEAIDSSSSSVVRNTSEDNTAPLMSPSHATNNRTLFATLTEQSATTRNGSVELKTMGMSNKDLGQYPWDFDVLPDDDFVSQTKILEMPNSHRLGACHSCKGETLVHCFHCRGSGNDKCTYCRGTGMKAGVAHPAVYTHPMIGTFPGSSAAGGASAAGAATGPNRAYPFANTSMIRPALLGAQRDKPYATGTPVHFMAKAGLPPPGLGQHDLCIFCHGRGIRDCQHCKGQGKKYCLTCGGNGQVRVYTKLKAAFGVECTDYYTPCGVPEMLLRQASGELIFSETQPYVQPIRKDGLKEINEVSRRFCAAHLKKLLDSCRVLKQRHCVESIEVAKVRFQLGSKQGHFYVYGRQRLCYIPEGPSRCCVM</sequence>
<dbReference type="WBParaSite" id="Gr19_v10_g7272.t1">
    <property type="protein sequence ID" value="Gr19_v10_g7272.t1"/>
    <property type="gene ID" value="Gr19_v10_g7272"/>
</dbReference>
<name>A0A914I791_GLORO</name>
<dbReference type="PANTHER" id="PTHR48465">
    <property type="entry name" value="PROTEIN SSUH2 HOMOLOG"/>
    <property type="match status" value="1"/>
</dbReference>
<dbReference type="AlphaFoldDB" id="A0A914I791"/>